<evidence type="ECO:0000256" key="2">
    <source>
        <dbReference type="ARBA" id="ARBA00023043"/>
    </source>
</evidence>
<dbReference type="EMBL" id="CP097510">
    <property type="protein sequence ID" value="URE25745.1"/>
    <property type="molecule type" value="Genomic_DNA"/>
</dbReference>
<evidence type="ECO:0000256" key="4">
    <source>
        <dbReference type="SAM" id="MobiDB-lite"/>
    </source>
</evidence>
<dbReference type="PRINTS" id="PR01415">
    <property type="entry name" value="ANKYRIN"/>
</dbReference>
<feature type="region of interest" description="Disordered" evidence="4">
    <location>
        <begin position="400"/>
        <end position="430"/>
    </location>
</feature>
<dbReference type="OrthoDB" id="5314041at2759"/>
<sequence length="595" mass="65378">MPDSYFPLRWESTGDQWWYASPIDWAAANGHYDLVRQLLHLDANLLIKLTSLRRIRRLETVWDDDARFVDAARCRSPELLHREPLLVFGEGEYGVTDMFYAAARSKSSEVFRLLFDSALSPRRSIGGGGGADSGFRWEMVNRALHAAARGGSLEFLKELMVDCSDAVAYRDIQGSTILHTASGRGQVEVVKYLLASIDMIGSRDKKGNTALHIAAFRGHLPVAEALMAASPSSSRSINEAGDTFLHMAVAGFRTPGFRRLDRQMELVRKLMDGNAASIQEVVNVRNKDGRTALHMALIGNVHADLVELLMTVRSIDLNVRDGDGMTPLDVLRQHPRSASSEVLIKQLISAGGMANSKDHRTRSAIASHIKMQGVANSPGTAFRVSDAEIFLYTGIQASDASARPSSCSSASKSEVSHFSAGSDRRKRHQIGSIGNVARHLRVLLGWHRRRGKTAETLKKVGDDESLESFKKLVDRGEAPTPLRQQFSKSTWTMMMASNKRPLSVRSAVPSPATRKKFAASSATEKRKGICLENENDGASCSSSSMNYSAVENATPRWSLVNARLMNQFFCFGALHMEADEQQSNRASNPSLVSAV</sequence>
<accession>A0A9E7KSL8</accession>
<protein>
    <submittedName>
        <fullName evidence="5">Ankyrin repeat</fullName>
    </submittedName>
</protein>
<reference evidence="5" key="1">
    <citation type="submission" date="2022-05" db="EMBL/GenBank/DDBJ databases">
        <title>The Musa troglodytarum L. genome provides insights into the mechanism of non-climacteric behaviour and enrichment of carotenoids.</title>
        <authorList>
            <person name="Wang J."/>
        </authorList>
    </citation>
    <scope>NUCLEOTIDE SEQUENCE</scope>
    <source>
        <tissue evidence="5">Leaf</tissue>
    </source>
</reference>
<dbReference type="Pfam" id="PF00023">
    <property type="entry name" value="Ank"/>
    <property type="match status" value="1"/>
</dbReference>
<evidence type="ECO:0000313" key="6">
    <source>
        <dbReference type="Proteomes" id="UP001055439"/>
    </source>
</evidence>
<evidence type="ECO:0000313" key="5">
    <source>
        <dbReference type="EMBL" id="URE25745.1"/>
    </source>
</evidence>
<dbReference type="SUPFAM" id="SSF48403">
    <property type="entry name" value="Ankyrin repeat"/>
    <property type="match status" value="1"/>
</dbReference>
<feature type="compositionally biased region" description="Low complexity" evidence="4">
    <location>
        <begin position="400"/>
        <end position="413"/>
    </location>
</feature>
<dbReference type="SMART" id="SM00248">
    <property type="entry name" value="ANK"/>
    <property type="match status" value="8"/>
</dbReference>
<gene>
    <name evidence="5" type="ORF">MUK42_06846</name>
</gene>
<name>A0A9E7KSL8_9LILI</name>
<keyword evidence="6" id="KW-1185">Reference proteome</keyword>
<dbReference type="InterPro" id="IPR036770">
    <property type="entry name" value="Ankyrin_rpt-contain_sf"/>
</dbReference>
<proteinExistence type="predicted"/>
<organism evidence="5 6">
    <name type="scientific">Musa troglodytarum</name>
    <name type="common">fe'i banana</name>
    <dbReference type="NCBI Taxonomy" id="320322"/>
    <lineage>
        <taxon>Eukaryota</taxon>
        <taxon>Viridiplantae</taxon>
        <taxon>Streptophyta</taxon>
        <taxon>Embryophyta</taxon>
        <taxon>Tracheophyta</taxon>
        <taxon>Spermatophyta</taxon>
        <taxon>Magnoliopsida</taxon>
        <taxon>Liliopsida</taxon>
        <taxon>Zingiberales</taxon>
        <taxon>Musaceae</taxon>
        <taxon>Musa</taxon>
    </lineage>
</organism>
<dbReference type="PANTHER" id="PTHR24126">
    <property type="entry name" value="ANKYRIN REPEAT, PH AND SEC7 DOMAIN CONTAINING PROTEIN SECG-RELATED"/>
    <property type="match status" value="1"/>
</dbReference>
<keyword evidence="1" id="KW-0677">Repeat</keyword>
<dbReference type="InterPro" id="IPR002110">
    <property type="entry name" value="Ankyrin_rpt"/>
</dbReference>
<dbReference type="Proteomes" id="UP001055439">
    <property type="component" value="Chromosome 8"/>
</dbReference>
<dbReference type="PANTHER" id="PTHR24126:SF40">
    <property type="entry name" value="ANKYRIN REPEAT FAMILY PROTEIN"/>
    <property type="match status" value="1"/>
</dbReference>
<dbReference type="Pfam" id="PF13857">
    <property type="entry name" value="Ank_5"/>
    <property type="match status" value="1"/>
</dbReference>
<dbReference type="Pfam" id="PF12796">
    <property type="entry name" value="Ank_2"/>
    <property type="match status" value="1"/>
</dbReference>
<evidence type="ECO:0000256" key="1">
    <source>
        <dbReference type="ARBA" id="ARBA00022737"/>
    </source>
</evidence>
<dbReference type="PROSITE" id="PS50297">
    <property type="entry name" value="ANK_REP_REGION"/>
    <property type="match status" value="2"/>
</dbReference>
<dbReference type="Gene3D" id="1.25.40.20">
    <property type="entry name" value="Ankyrin repeat-containing domain"/>
    <property type="match status" value="1"/>
</dbReference>
<dbReference type="PROSITE" id="PS50088">
    <property type="entry name" value="ANK_REPEAT"/>
    <property type="match status" value="2"/>
</dbReference>
<evidence type="ECO:0000256" key="3">
    <source>
        <dbReference type="PROSITE-ProRule" id="PRU00023"/>
    </source>
</evidence>
<dbReference type="AlphaFoldDB" id="A0A9E7KSL8"/>
<feature type="repeat" description="ANK" evidence="3">
    <location>
        <begin position="206"/>
        <end position="227"/>
    </location>
</feature>
<feature type="repeat" description="ANK" evidence="3">
    <location>
        <begin position="173"/>
        <end position="205"/>
    </location>
</feature>
<keyword evidence="2 3" id="KW-0040">ANK repeat</keyword>